<sequence>MLTLDWNGKMKFTAHTPSGHDVVLDSDQDVGGEDTAPRPMEVLLAALAGCTAMDVISILEKMKSSPEKFRIDIDYTKAKEHPKVYTSIHLKYVFSRNVPKENAEKAVNLSQTKYCSASAMLKKAADITYELIFED</sequence>
<dbReference type="InterPro" id="IPR015946">
    <property type="entry name" value="KH_dom-like_a/b"/>
</dbReference>
<comment type="caution">
    <text evidence="1">The sequence shown here is derived from an EMBL/GenBank/DDBJ whole genome shotgun (WGS) entry which is preliminary data.</text>
</comment>
<dbReference type="EMBL" id="DTPE01000088">
    <property type="protein sequence ID" value="HGE74898.1"/>
    <property type="molecule type" value="Genomic_DNA"/>
</dbReference>
<dbReference type="PANTHER" id="PTHR34352:SF1">
    <property type="entry name" value="PROTEIN YHFA"/>
    <property type="match status" value="1"/>
</dbReference>
<dbReference type="PANTHER" id="PTHR34352">
    <property type="entry name" value="PROTEIN YHFA"/>
    <property type="match status" value="1"/>
</dbReference>
<reference evidence="1" key="1">
    <citation type="journal article" date="2020" name="mSystems">
        <title>Genome- and Community-Level Interaction Insights into Carbon Utilization and Element Cycling Functions of Hydrothermarchaeota in Hydrothermal Sediment.</title>
        <authorList>
            <person name="Zhou Z."/>
            <person name="Liu Y."/>
            <person name="Xu W."/>
            <person name="Pan J."/>
            <person name="Luo Z.H."/>
            <person name="Li M."/>
        </authorList>
    </citation>
    <scope>NUCLEOTIDE SEQUENCE [LARGE SCALE GENOMIC DNA]</scope>
    <source>
        <strain evidence="1">SpSt-966</strain>
    </source>
</reference>
<protein>
    <submittedName>
        <fullName evidence="1">OsmC family peroxiredoxin</fullName>
    </submittedName>
</protein>
<gene>
    <name evidence="1" type="ORF">ENX73_02090</name>
</gene>
<accession>A0A7V3VSD5</accession>
<dbReference type="InterPro" id="IPR003718">
    <property type="entry name" value="OsmC/Ohr_fam"/>
</dbReference>
<dbReference type="Pfam" id="PF02566">
    <property type="entry name" value="OsmC"/>
    <property type="match status" value="1"/>
</dbReference>
<dbReference type="InterPro" id="IPR036102">
    <property type="entry name" value="OsmC/Ohrsf"/>
</dbReference>
<dbReference type="Gene3D" id="2.20.25.10">
    <property type="match status" value="1"/>
</dbReference>
<dbReference type="SUPFAM" id="SSF82784">
    <property type="entry name" value="OsmC-like"/>
    <property type="match status" value="1"/>
</dbReference>
<evidence type="ECO:0000313" key="1">
    <source>
        <dbReference type="EMBL" id="HGE74898.1"/>
    </source>
</evidence>
<dbReference type="Gene3D" id="3.30.300.20">
    <property type="match status" value="1"/>
</dbReference>
<name>A0A7V3VSD5_9BACT</name>
<dbReference type="AlphaFoldDB" id="A0A7V3VSD5"/>
<organism evidence="1">
    <name type="scientific">Mesoaciditoga lauensis</name>
    <dbReference type="NCBI Taxonomy" id="1495039"/>
    <lineage>
        <taxon>Bacteria</taxon>
        <taxon>Thermotogati</taxon>
        <taxon>Thermotogota</taxon>
        <taxon>Thermotogae</taxon>
        <taxon>Mesoaciditogales</taxon>
        <taxon>Mesoaciditogaceae</taxon>
        <taxon>Mesoaciditoga</taxon>
    </lineage>
</organism>
<proteinExistence type="predicted"/>